<name>A0ABN9VRT1_9DINO</name>
<sequence length="252" mass="27262">MVRARLRARSCRPRFCCGGSSRGRASRRQRAGRASRCWTRASQGRSWPGTRRATCNIRTRPPRPGPARARGGCAARAARAGEQLKREIAGLRAATVSEGPRGGPREAQKGRLLEQELLEQARLRRQISAASLGAVSSVAGARPHDDRRLLLREAQQSFASAADADTFRLSKEAAPFIHDASRDDSRELSFRREELEQRRLRTEIAARIGSGAQRQPGGSAAAGTLRAGAFLAGPAAGEIRTGTPAEPVAQRR</sequence>
<evidence type="ECO:0000313" key="1">
    <source>
        <dbReference type="EMBL" id="CAK0875006.1"/>
    </source>
</evidence>
<proteinExistence type="predicted"/>
<keyword evidence="2" id="KW-1185">Reference proteome</keyword>
<gene>
    <name evidence="1" type="ORF">PCOR1329_LOCUS59756</name>
</gene>
<dbReference type="Proteomes" id="UP001189429">
    <property type="component" value="Unassembled WGS sequence"/>
</dbReference>
<comment type="caution">
    <text evidence="1">The sequence shown here is derived from an EMBL/GenBank/DDBJ whole genome shotgun (WGS) entry which is preliminary data.</text>
</comment>
<organism evidence="1 2">
    <name type="scientific">Prorocentrum cordatum</name>
    <dbReference type="NCBI Taxonomy" id="2364126"/>
    <lineage>
        <taxon>Eukaryota</taxon>
        <taxon>Sar</taxon>
        <taxon>Alveolata</taxon>
        <taxon>Dinophyceae</taxon>
        <taxon>Prorocentrales</taxon>
        <taxon>Prorocentraceae</taxon>
        <taxon>Prorocentrum</taxon>
    </lineage>
</organism>
<evidence type="ECO:0000313" key="2">
    <source>
        <dbReference type="Proteomes" id="UP001189429"/>
    </source>
</evidence>
<reference evidence="1" key="1">
    <citation type="submission" date="2023-10" db="EMBL/GenBank/DDBJ databases">
        <authorList>
            <person name="Chen Y."/>
            <person name="Shah S."/>
            <person name="Dougan E. K."/>
            <person name="Thang M."/>
            <person name="Chan C."/>
        </authorList>
    </citation>
    <scope>NUCLEOTIDE SEQUENCE [LARGE SCALE GENOMIC DNA]</scope>
</reference>
<dbReference type="EMBL" id="CAUYUJ010017460">
    <property type="protein sequence ID" value="CAK0875006.1"/>
    <property type="molecule type" value="Genomic_DNA"/>
</dbReference>
<protein>
    <submittedName>
        <fullName evidence="1">Uncharacterized protein</fullName>
    </submittedName>
</protein>
<accession>A0ABN9VRT1</accession>